<evidence type="ECO:0000256" key="5">
    <source>
        <dbReference type="RuleBase" id="RU003682"/>
    </source>
</evidence>
<dbReference type="PANTHER" id="PTHR47991">
    <property type="entry name" value="OXOGLUTARATE/IRON-DEPENDENT DIOXYGENASE"/>
    <property type="match status" value="1"/>
</dbReference>
<dbReference type="Proteomes" id="UP000516437">
    <property type="component" value="Chromosome 5"/>
</dbReference>
<keyword evidence="4 5" id="KW-0408">Iron</keyword>
<dbReference type="InterPro" id="IPR026992">
    <property type="entry name" value="DIOX_N"/>
</dbReference>
<evidence type="ECO:0000256" key="1">
    <source>
        <dbReference type="ARBA" id="ARBA00008056"/>
    </source>
</evidence>
<organism evidence="7 8">
    <name type="scientific">Morella rubra</name>
    <name type="common">Chinese bayberry</name>
    <dbReference type="NCBI Taxonomy" id="262757"/>
    <lineage>
        <taxon>Eukaryota</taxon>
        <taxon>Viridiplantae</taxon>
        <taxon>Streptophyta</taxon>
        <taxon>Embryophyta</taxon>
        <taxon>Tracheophyta</taxon>
        <taxon>Spermatophyta</taxon>
        <taxon>Magnoliopsida</taxon>
        <taxon>eudicotyledons</taxon>
        <taxon>Gunneridae</taxon>
        <taxon>Pentapetalae</taxon>
        <taxon>rosids</taxon>
        <taxon>fabids</taxon>
        <taxon>Fagales</taxon>
        <taxon>Myricaceae</taxon>
        <taxon>Morella</taxon>
    </lineage>
</organism>
<dbReference type="SUPFAM" id="SSF51197">
    <property type="entry name" value="Clavaminate synthase-like"/>
    <property type="match status" value="1"/>
</dbReference>
<keyword evidence="8" id="KW-1185">Reference proteome</keyword>
<gene>
    <name evidence="7" type="ORF">CJ030_MR5G021871</name>
</gene>
<protein>
    <submittedName>
        <fullName evidence="7">Hyoscyamine 6-dioxygenase</fullName>
    </submittedName>
</protein>
<accession>A0A6A1VLG0</accession>
<keyword evidence="3" id="KW-0847">Vitamin C</keyword>
<proteinExistence type="inferred from homology"/>
<evidence type="ECO:0000256" key="3">
    <source>
        <dbReference type="ARBA" id="ARBA00022896"/>
    </source>
</evidence>
<sequence>METMDQKFLSSWPNVGFVPESFVHPPEKRPGNLVVRPCKTFPVVDLQDDDRTQIIQHIMKASREFGFFQVINHGVPGKLMDDTIRVFKEFHAMSAKEKASECSKDPNRSCRFYTSSEKYATEEVHVWRDALTHPCHPLEEYIEFWPAKPTRYREVVGEYVEELRKLGQKILELLSEGLGISPSYFRGGLSGNPVLLVNNYPSCPDPSLTLGLVRHRDPSLITILLQEEIDGLQVFKDGQWIGVQPLRHAFVVNTGYVLQIISNGKLEGAEHRAVTNSSVSRTSAAFFIYPCKDILIEPAKALTNARDPPLYRAMQFEEFLKNFMSRSANAEPVLQNYELHAQQMKQ</sequence>
<dbReference type="GO" id="GO:0051213">
    <property type="term" value="F:dioxygenase activity"/>
    <property type="evidence" value="ECO:0007669"/>
    <property type="project" value="UniProtKB-KW"/>
</dbReference>
<evidence type="ECO:0000256" key="2">
    <source>
        <dbReference type="ARBA" id="ARBA00022723"/>
    </source>
</evidence>
<dbReference type="InterPro" id="IPR027443">
    <property type="entry name" value="IPNS-like_sf"/>
</dbReference>
<dbReference type="InterPro" id="IPR044861">
    <property type="entry name" value="IPNS-like_FE2OG_OXY"/>
</dbReference>
<dbReference type="GO" id="GO:0031418">
    <property type="term" value="F:L-ascorbic acid binding"/>
    <property type="evidence" value="ECO:0007669"/>
    <property type="project" value="UniProtKB-KW"/>
</dbReference>
<dbReference type="Pfam" id="PF14226">
    <property type="entry name" value="DIOX_N"/>
    <property type="match status" value="1"/>
</dbReference>
<evidence type="ECO:0000313" key="7">
    <source>
        <dbReference type="EMBL" id="KAB1213739.1"/>
    </source>
</evidence>
<keyword evidence="5" id="KW-0560">Oxidoreductase</keyword>
<name>A0A6A1VLG0_9ROSI</name>
<reference evidence="7 8" key="1">
    <citation type="journal article" date="2019" name="Plant Biotechnol. J.">
        <title>The red bayberry genome and genetic basis of sex determination.</title>
        <authorList>
            <person name="Jia H.M."/>
            <person name="Jia H.J."/>
            <person name="Cai Q.L."/>
            <person name="Wang Y."/>
            <person name="Zhao H.B."/>
            <person name="Yang W.F."/>
            <person name="Wang G.Y."/>
            <person name="Li Y.H."/>
            <person name="Zhan D.L."/>
            <person name="Shen Y.T."/>
            <person name="Niu Q.F."/>
            <person name="Chang L."/>
            <person name="Qiu J."/>
            <person name="Zhao L."/>
            <person name="Xie H.B."/>
            <person name="Fu W.Y."/>
            <person name="Jin J."/>
            <person name="Li X.W."/>
            <person name="Jiao Y."/>
            <person name="Zhou C.C."/>
            <person name="Tu T."/>
            <person name="Chai C.Y."/>
            <person name="Gao J.L."/>
            <person name="Fan L.J."/>
            <person name="van de Weg E."/>
            <person name="Wang J.Y."/>
            <person name="Gao Z.S."/>
        </authorList>
    </citation>
    <scope>NUCLEOTIDE SEQUENCE [LARGE SCALE GENOMIC DNA]</scope>
    <source>
        <tissue evidence="7">Leaves</tissue>
    </source>
</reference>
<evidence type="ECO:0000259" key="6">
    <source>
        <dbReference type="PROSITE" id="PS51471"/>
    </source>
</evidence>
<dbReference type="InterPro" id="IPR050295">
    <property type="entry name" value="Plant_2OG-oxidoreductases"/>
</dbReference>
<dbReference type="AlphaFoldDB" id="A0A6A1VLG0"/>
<dbReference type="OrthoDB" id="406156at2759"/>
<keyword evidence="7" id="KW-0223">Dioxygenase</keyword>
<dbReference type="PROSITE" id="PS51471">
    <property type="entry name" value="FE2OG_OXY"/>
    <property type="match status" value="1"/>
</dbReference>
<comment type="similarity">
    <text evidence="1 5">Belongs to the iron/ascorbate-dependent oxidoreductase family.</text>
</comment>
<dbReference type="InterPro" id="IPR005123">
    <property type="entry name" value="Oxoglu/Fe-dep_dioxygenase_dom"/>
</dbReference>
<dbReference type="Gene3D" id="2.60.120.330">
    <property type="entry name" value="B-lactam Antibiotic, Isopenicillin N Synthase, Chain"/>
    <property type="match status" value="1"/>
</dbReference>
<feature type="domain" description="Fe2OG dioxygenase" evidence="6">
    <location>
        <begin position="190"/>
        <end position="290"/>
    </location>
</feature>
<evidence type="ECO:0000313" key="8">
    <source>
        <dbReference type="Proteomes" id="UP000516437"/>
    </source>
</evidence>
<evidence type="ECO:0000256" key="4">
    <source>
        <dbReference type="ARBA" id="ARBA00023004"/>
    </source>
</evidence>
<comment type="caution">
    <text evidence="7">The sequence shown here is derived from an EMBL/GenBank/DDBJ whole genome shotgun (WGS) entry which is preliminary data.</text>
</comment>
<dbReference type="GO" id="GO:0046872">
    <property type="term" value="F:metal ion binding"/>
    <property type="evidence" value="ECO:0007669"/>
    <property type="project" value="UniProtKB-KW"/>
</dbReference>
<dbReference type="EMBL" id="RXIC02000023">
    <property type="protein sequence ID" value="KAB1213739.1"/>
    <property type="molecule type" value="Genomic_DNA"/>
</dbReference>
<keyword evidence="2 5" id="KW-0479">Metal-binding</keyword>
<dbReference type="Pfam" id="PF03171">
    <property type="entry name" value="2OG-FeII_Oxy"/>
    <property type="match status" value="1"/>
</dbReference>